<dbReference type="SUPFAM" id="SSF64518">
    <property type="entry name" value="Phase 1 flagellin"/>
    <property type="match status" value="1"/>
</dbReference>
<gene>
    <name evidence="10" type="ORF">FBY58_0634</name>
</gene>
<dbReference type="EMBL" id="VFOF01000001">
    <property type="protein sequence ID" value="TQL17074.1"/>
    <property type="molecule type" value="Genomic_DNA"/>
</dbReference>
<dbReference type="GO" id="GO:0009424">
    <property type="term" value="C:bacterial-type flagellum hook"/>
    <property type="evidence" value="ECO:0007669"/>
    <property type="project" value="InterPro"/>
</dbReference>
<evidence type="ECO:0000313" key="10">
    <source>
        <dbReference type="EMBL" id="TQL17074.1"/>
    </source>
</evidence>
<dbReference type="PANTHER" id="PTHR30033">
    <property type="entry name" value="FLAGELLAR HOOK-ASSOCIATED PROTEIN 1"/>
    <property type="match status" value="1"/>
</dbReference>
<evidence type="ECO:0000256" key="7">
    <source>
        <dbReference type="SAM" id="MobiDB-lite"/>
    </source>
</evidence>
<reference evidence="10 11" key="1">
    <citation type="submission" date="2019-06" db="EMBL/GenBank/DDBJ databases">
        <title>Genome sequencing of Zymomonas mobilis strains for genetic engineering and biofuel applications.</title>
        <authorList>
            <person name="Teravest M."/>
        </authorList>
    </citation>
    <scope>NUCLEOTIDE SEQUENCE [LARGE SCALE GENOMIC DNA]</scope>
    <source>
        <strain evidence="10 11">AN0101</strain>
    </source>
</reference>
<dbReference type="InterPro" id="IPR053927">
    <property type="entry name" value="FlgK_helical"/>
</dbReference>
<evidence type="ECO:0000256" key="4">
    <source>
        <dbReference type="ARBA" id="ARBA00016244"/>
    </source>
</evidence>
<comment type="similarity">
    <text evidence="3">Belongs to the flagella basal body rod proteins family.</text>
</comment>
<dbReference type="Pfam" id="PF22638">
    <property type="entry name" value="FlgK_D1"/>
    <property type="match status" value="1"/>
</dbReference>
<feature type="region of interest" description="Disordered" evidence="7">
    <location>
        <begin position="351"/>
        <end position="371"/>
    </location>
</feature>
<evidence type="ECO:0000256" key="6">
    <source>
        <dbReference type="ARBA" id="ARBA00023143"/>
    </source>
</evidence>
<dbReference type="OrthoDB" id="7181295at2"/>
<name>A0A542W0H6_ZYMMB</name>
<keyword evidence="10" id="KW-0966">Cell projection</keyword>
<dbReference type="AlphaFoldDB" id="A0A542W0H6"/>
<evidence type="ECO:0000259" key="9">
    <source>
        <dbReference type="Pfam" id="PF22638"/>
    </source>
</evidence>
<dbReference type="Proteomes" id="UP000316887">
    <property type="component" value="Unassembled WGS sequence"/>
</dbReference>
<dbReference type="GO" id="GO:0005576">
    <property type="term" value="C:extracellular region"/>
    <property type="evidence" value="ECO:0007669"/>
    <property type="project" value="UniProtKB-SubCell"/>
</dbReference>
<dbReference type="Pfam" id="PF06429">
    <property type="entry name" value="Flg_bbr_C"/>
    <property type="match status" value="1"/>
</dbReference>
<feature type="domain" description="Flagellar basal-body/hook protein C-terminal" evidence="8">
    <location>
        <begin position="419"/>
        <end position="457"/>
    </location>
</feature>
<evidence type="ECO:0000256" key="5">
    <source>
        <dbReference type="ARBA" id="ARBA00022525"/>
    </source>
</evidence>
<evidence type="ECO:0000256" key="1">
    <source>
        <dbReference type="ARBA" id="ARBA00004365"/>
    </source>
</evidence>
<dbReference type="GO" id="GO:0044780">
    <property type="term" value="P:bacterial-type flagellum assembly"/>
    <property type="evidence" value="ECO:0007669"/>
    <property type="project" value="InterPro"/>
</dbReference>
<organism evidence="10 11">
    <name type="scientific">Zymomonas mobilis</name>
    <dbReference type="NCBI Taxonomy" id="542"/>
    <lineage>
        <taxon>Bacteria</taxon>
        <taxon>Pseudomonadati</taxon>
        <taxon>Pseudomonadota</taxon>
        <taxon>Alphaproteobacteria</taxon>
        <taxon>Sphingomonadales</taxon>
        <taxon>Zymomonadaceae</taxon>
        <taxon>Zymomonas</taxon>
    </lineage>
</organism>
<dbReference type="NCBIfam" id="TIGR02492">
    <property type="entry name" value="flgK_ends"/>
    <property type="match status" value="1"/>
</dbReference>
<keyword evidence="10" id="KW-0969">Cilium</keyword>
<evidence type="ECO:0000313" key="11">
    <source>
        <dbReference type="Proteomes" id="UP000316887"/>
    </source>
</evidence>
<evidence type="ECO:0000256" key="3">
    <source>
        <dbReference type="ARBA" id="ARBA00009677"/>
    </source>
</evidence>
<keyword evidence="6" id="KW-0975">Bacterial flagellum</keyword>
<dbReference type="RefSeq" id="WP_141919444.1">
    <property type="nucleotide sequence ID" value="NZ_VFOF01000001.1"/>
</dbReference>
<comment type="subcellular location">
    <subcellularLocation>
        <location evidence="1">Bacterial flagellum</location>
    </subcellularLocation>
    <subcellularLocation>
        <location evidence="2">Secreted</location>
    </subcellularLocation>
</comment>
<dbReference type="InterPro" id="IPR010930">
    <property type="entry name" value="Flg_bb/hook_C_dom"/>
</dbReference>
<proteinExistence type="inferred from homology"/>
<dbReference type="GO" id="GO:0005198">
    <property type="term" value="F:structural molecule activity"/>
    <property type="evidence" value="ECO:0007669"/>
    <property type="project" value="InterPro"/>
</dbReference>
<protein>
    <recommendedName>
        <fullName evidence="4">Flagellar hook-associated protein 1</fullName>
    </recommendedName>
</protein>
<evidence type="ECO:0000256" key="2">
    <source>
        <dbReference type="ARBA" id="ARBA00004613"/>
    </source>
</evidence>
<evidence type="ECO:0000259" key="8">
    <source>
        <dbReference type="Pfam" id="PF06429"/>
    </source>
</evidence>
<sequence length="458" mass="45991">MSDILQIGASGVLNYGKAIDVIGENVSNAQTAGYARRDVKLTEAPNGGSGILGLAQVTGNGVTTQSVTRAWDGFAATHVRNTASDAGEASAVSRWMSSTETALNSGDTGTDGQLTSFFTSLTALAANPTGVTQQTASISALNDAAKAISSSASGLKNVSDGIKDEADGGVSVINSDLTTLAKVNAAIIRTPSGTDSAAGLADQRDQLLDDLSSKIGINADIASNGTVKITLSGTANGQTLLSSTAAGQMAGSFTASMDSSGKLTIGVKDALDSNNNKNMNSSAGGSLSGLITVASTVADERSSLNTAASSFATQVNDWNSQGKTPAGAAGGSLLTITDNDATTLATTTSDGSQIASANSSSPNGNLQSVSSALRGSNGIEANYATLVSTNAQVTSSAATNATNTENLYTTATKTRDSLSGVDVSTEAAELLRYQQAYNASAKILQAAQTTMQSILELF</sequence>
<feature type="domain" description="Flagellar hook-associated protein FlgK helical" evidence="9">
    <location>
        <begin position="97"/>
        <end position="333"/>
    </location>
</feature>
<comment type="caution">
    <text evidence="10">The sequence shown here is derived from an EMBL/GenBank/DDBJ whole genome shotgun (WGS) entry which is preliminary data.</text>
</comment>
<keyword evidence="5" id="KW-0964">Secreted</keyword>
<keyword evidence="10" id="KW-0282">Flagellum</keyword>
<accession>A0A542W0H6</accession>
<dbReference type="InterPro" id="IPR002371">
    <property type="entry name" value="FlgK"/>
</dbReference>